<evidence type="ECO:0000256" key="5">
    <source>
        <dbReference type="ARBA" id="ARBA00023125"/>
    </source>
</evidence>
<dbReference type="InterPro" id="IPR036388">
    <property type="entry name" value="WH-like_DNA-bd_sf"/>
</dbReference>
<dbReference type="InterPro" id="IPR002481">
    <property type="entry name" value="FUR"/>
</dbReference>
<keyword evidence="5" id="KW-0238">DNA-binding</keyword>
<dbReference type="Gene3D" id="1.10.10.10">
    <property type="entry name" value="Winged helix-like DNA-binding domain superfamily/Winged helix DNA-binding domain"/>
    <property type="match status" value="1"/>
</dbReference>
<dbReference type="Gene3D" id="3.30.1490.190">
    <property type="match status" value="1"/>
</dbReference>
<sequence length="178" mass="18903">MNNVDRSATPTSPPMGDTDICGTGTTLTADTSDDPAIERARSILRAHRLRCTAPRLVVLSVLTSDPAAGHLTAQEIVAQLIERGEPVDLTTVYRTLTRMVEIGALHMLTVGARGASYGLTEQPHHHAICTRCAVVSEIPAEQLTTALDHASRGSRFELAATAGLTLHGLCPTCQKVAQ</sequence>
<dbReference type="InterPro" id="IPR043135">
    <property type="entry name" value="Fur_C"/>
</dbReference>
<evidence type="ECO:0000256" key="2">
    <source>
        <dbReference type="ARBA" id="ARBA00022491"/>
    </source>
</evidence>
<accession>A0ABZ1YNS3</accession>
<reference evidence="7" key="1">
    <citation type="submission" date="2022-10" db="EMBL/GenBank/DDBJ databases">
        <title>The complete genomes of actinobacterial strains from the NBC collection.</title>
        <authorList>
            <person name="Joergensen T.S."/>
            <person name="Alvarez Arevalo M."/>
            <person name="Sterndorff E.B."/>
            <person name="Faurdal D."/>
            <person name="Vuksanovic O."/>
            <person name="Mourched A.-S."/>
            <person name="Charusanti P."/>
            <person name="Shaw S."/>
            <person name="Blin K."/>
            <person name="Weber T."/>
        </authorList>
    </citation>
    <scope>NUCLEOTIDE SEQUENCE</scope>
    <source>
        <strain evidence="7">NBC_01482</strain>
    </source>
</reference>
<keyword evidence="6" id="KW-0804">Transcription</keyword>
<dbReference type="Pfam" id="PF01475">
    <property type="entry name" value="FUR"/>
    <property type="match status" value="1"/>
</dbReference>
<evidence type="ECO:0000256" key="4">
    <source>
        <dbReference type="ARBA" id="ARBA00023015"/>
    </source>
</evidence>
<comment type="similarity">
    <text evidence="1">Belongs to the Fur family.</text>
</comment>
<dbReference type="PANTHER" id="PTHR33202:SF7">
    <property type="entry name" value="FERRIC UPTAKE REGULATION PROTEIN"/>
    <property type="match status" value="1"/>
</dbReference>
<evidence type="ECO:0000256" key="3">
    <source>
        <dbReference type="ARBA" id="ARBA00022833"/>
    </source>
</evidence>
<evidence type="ECO:0000256" key="1">
    <source>
        <dbReference type="ARBA" id="ARBA00007957"/>
    </source>
</evidence>
<evidence type="ECO:0000256" key="6">
    <source>
        <dbReference type="ARBA" id="ARBA00023163"/>
    </source>
</evidence>
<evidence type="ECO:0000313" key="8">
    <source>
        <dbReference type="Proteomes" id="UP001432062"/>
    </source>
</evidence>
<keyword evidence="4" id="KW-0805">Transcription regulation</keyword>
<dbReference type="CDD" id="cd07153">
    <property type="entry name" value="Fur_like"/>
    <property type="match status" value="1"/>
</dbReference>
<organism evidence="7 8">
    <name type="scientific">Nocardia vinacea</name>
    <dbReference type="NCBI Taxonomy" id="96468"/>
    <lineage>
        <taxon>Bacteria</taxon>
        <taxon>Bacillati</taxon>
        <taxon>Actinomycetota</taxon>
        <taxon>Actinomycetes</taxon>
        <taxon>Mycobacteriales</taxon>
        <taxon>Nocardiaceae</taxon>
        <taxon>Nocardia</taxon>
    </lineage>
</organism>
<keyword evidence="2" id="KW-0678">Repressor</keyword>
<keyword evidence="8" id="KW-1185">Reference proteome</keyword>
<dbReference type="SUPFAM" id="SSF46785">
    <property type="entry name" value="Winged helix' DNA-binding domain"/>
    <property type="match status" value="1"/>
</dbReference>
<dbReference type="RefSeq" id="WP_329408122.1">
    <property type="nucleotide sequence ID" value="NZ_CP109441.1"/>
</dbReference>
<dbReference type="PANTHER" id="PTHR33202">
    <property type="entry name" value="ZINC UPTAKE REGULATION PROTEIN"/>
    <property type="match status" value="1"/>
</dbReference>
<dbReference type="Proteomes" id="UP001432062">
    <property type="component" value="Chromosome"/>
</dbReference>
<name>A0ABZ1YNS3_9NOCA</name>
<protein>
    <submittedName>
        <fullName evidence="7">Transcriptional repressor</fullName>
    </submittedName>
</protein>
<evidence type="ECO:0000313" key="7">
    <source>
        <dbReference type="EMBL" id="WUV44904.1"/>
    </source>
</evidence>
<gene>
    <name evidence="7" type="ORF">OG563_38140</name>
</gene>
<dbReference type="InterPro" id="IPR036390">
    <property type="entry name" value="WH_DNA-bd_sf"/>
</dbReference>
<proteinExistence type="inferred from homology"/>
<dbReference type="EMBL" id="CP109441">
    <property type="protein sequence ID" value="WUV44904.1"/>
    <property type="molecule type" value="Genomic_DNA"/>
</dbReference>
<keyword evidence="3" id="KW-0862">Zinc</keyword>